<evidence type="ECO:0000256" key="1">
    <source>
        <dbReference type="SAM" id="MobiDB-lite"/>
    </source>
</evidence>
<organism evidence="4">
    <name type="scientific">Aureococcus anophagefferens</name>
    <name type="common">Harmful bloom alga</name>
    <dbReference type="NCBI Taxonomy" id="44056"/>
    <lineage>
        <taxon>Eukaryota</taxon>
        <taxon>Sar</taxon>
        <taxon>Stramenopiles</taxon>
        <taxon>Ochrophyta</taxon>
        <taxon>Pelagophyceae</taxon>
        <taxon>Pelagomonadales</taxon>
        <taxon>Pelagomonadaceae</taxon>
        <taxon>Aureococcus</taxon>
    </lineage>
</organism>
<feature type="chain" id="PRO_5003260615" evidence="2">
    <location>
        <begin position="27"/>
        <end position="786"/>
    </location>
</feature>
<accession>F0Y157</accession>
<protein>
    <submittedName>
        <fullName evidence="3">Uncharacterized protein</fullName>
    </submittedName>
</protein>
<dbReference type="RefSeq" id="XP_009034356.1">
    <property type="nucleotide sequence ID" value="XM_009036108.1"/>
</dbReference>
<dbReference type="EMBL" id="GL833123">
    <property type="protein sequence ID" value="EGB10768.1"/>
    <property type="molecule type" value="Genomic_DNA"/>
</dbReference>
<feature type="region of interest" description="Disordered" evidence="1">
    <location>
        <begin position="622"/>
        <end position="661"/>
    </location>
</feature>
<reference evidence="3 4" key="1">
    <citation type="journal article" date="2011" name="Proc. Natl. Acad. Sci. U.S.A.">
        <title>Niche of harmful alga Aureococcus anophagefferens revealed through ecogenomics.</title>
        <authorList>
            <person name="Gobler C.J."/>
            <person name="Berry D.L."/>
            <person name="Dyhrman S.T."/>
            <person name="Wilhelm S.W."/>
            <person name="Salamov A."/>
            <person name="Lobanov A.V."/>
            <person name="Zhang Y."/>
            <person name="Collier J.L."/>
            <person name="Wurch L.L."/>
            <person name="Kustka A.B."/>
            <person name="Dill B.D."/>
            <person name="Shah M."/>
            <person name="VerBerkmoes N.C."/>
            <person name="Kuo A."/>
            <person name="Terry A."/>
            <person name="Pangilinan J."/>
            <person name="Lindquist E.A."/>
            <person name="Lucas S."/>
            <person name="Paulsen I.T."/>
            <person name="Hattenrath-Lehmann T.K."/>
            <person name="Talmage S.C."/>
            <person name="Walker E.A."/>
            <person name="Koch F."/>
            <person name="Burson A.M."/>
            <person name="Marcoval M.A."/>
            <person name="Tang Y.Z."/>
            <person name="Lecleir G.R."/>
            <person name="Coyne K.J."/>
            <person name="Berg G.M."/>
            <person name="Bertrand E.M."/>
            <person name="Saito M.A."/>
            <person name="Gladyshev V.N."/>
            <person name="Grigoriev I.V."/>
        </authorList>
    </citation>
    <scope>NUCLEOTIDE SEQUENCE [LARGE SCALE GENOMIC DNA]</scope>
    <source>
        <strain evidence="4">CCMP 1984</strain>
    </source>
</reference>
<keyword evidence="4" id="KW-1185">Reference proteome</keyword>
<name>F0Y157_AURAN</name>
<keyword evidence="2" id="KW-0732">Signal</keyword>
<feature type="region of interest" description="Disordered" evidence="1">
    <location>
        <begin position="766"/>
        <end position="786"/>
    </location>
</feature>
<dbReference type="Proteomes" id="UP000002729">
    <property type="component" value="Unassembled WGS sequence"/>
</dbReference>
<dbReference type="GeneID" id="20223802"/>
<sequence>MVFLLQRMPLLCFLVVINSELTRNHADYTCWTSKLCGGEESKPWRKVICLIVAVYASKDLFSDLVRVGVQGPVSAMEAVRAVGFLFTPEAHAARLVAGLVVPQRHWSFSWNQLEDFVYACGHALCARELGMPCGHGDLAAYGDLLVGLGLIQVVIHVAENGTPTLFLCDGNVVLFVNKILSLGGHEQCKATPTLVLLIFFFFGIGDDDMRQSARAFIYAACHFGAMSMSGVHLLNQFFTAYDATAHFLAIGPIAKIVEAAGNRFHFSETAFLDDGAARAILGNQIKISTFLLKILGGELATRMLDVGFPSEAWAANIASCWAALEDQKASTCASTDRLKTAWGVPGFAWRAVFIFGGSLGPQSSRSVLRIKVSFASGDDAALRQALFGVIAVAFAFGEQVSGRPLRLPSWVSDDVISNAVKNFLKAGTPCILARLAVTIAAESAETATPAEPFGPRRRQLCSERSRGVGIPVTLEEELRGGFDDLFARASWPETFTSVFADCASNGPAERRTRRIEELRRRFAAGDDAERRYDVEIEERELRNRVLFKSPGTDRNLFRDAVPPGGEELMPGNAAGGDDSRYYDLSDTLWNNGKGIRVDYPVSTEALDDRAWTRDDFVRRIFTGSPPALELPPPPADDSDDDGRHDGGAGGGAHDPVESHQARERRLGVLGACCLSCLNPVTDTGTYSTLKRCAVCAGLMADALREAEALIAQNGGGADGERAAIKKFFRFDPLGELPYDERSLNDNSMNQKLEDFIDDPAPLVVIYDESEPEPKTEPEADEPEPKA</sequence>
<dbReference type="InParanoid" id="F0Y157"/>
<evidence type="ECO:0000256" key="2">
    <source>
        <dbReference type="SAM" id="SignalP"/>
    </source>
</evidence>
<proteinExistence type="predicted"/>
<feature type="signal peptide" evidence="2">
    <location>
        <begin position="1"/>
        <end position="26"/>
    </location>
</feature>
<feature type="compositionally biased region" description="Basic and acidic residues" evidence="1">
    <location>
        <begin position="771"/>
        <end position="786"/>
    </location>
</feature>
<dbReference type="KEGG" id="aaf:AURANDRAFT_62248"/>
<evidence type="ECO:0000313" key="4">
    <source>
        <dbReference type="Proteomes" id="UP000002729"/>
    </source>
</evidence>
<evidence type="ECO:0000313" key="3">
    <source>
        <dbReference type="EMBL" id="EGB10768.1"/>
    </source>
</evidence>
<dbReference type="AlphaFoldDB" id="F0Y157"/>
<gene>
    <name evidence="3" type="ORF">AURANDRAFT_62248</name>
</gene>